<evidence type="ECO:0000313" key="2">
    <source>
        <dbReference type="Proteomes" id="UP000006620"/>
    </source>
</evidence>
<accession>F8F5F1</accession>
<dbReference type="PATRIC" id="fig|1036673.3.peg.2165"/>
<name>F8F5F1_PAEMK</name>
<dbReference type="EMBL" id="CP002869">
    <property type="protein sequence ID" value="AEI40962.1"/>
    <property type="molecule type" value="Genomic_DNA"/>
</dbReference>
<dbReference type="Proteomes" id="UP000006620">
    <property type="component" value="Chromosome"/>
</dbReference>
<dbReference type="RefSeq" id="WP_013916123.1">
    <property type="nucleotide sequence ID" value="NC_015690.1"/>
</dbReference>
<proteinExistence type="predicted"/>
<evidence type="ECO:0000313" key="1">
    <source>
        <dbReference type="EMBL" id="AEI40962.1"/>
    </source>
</evidence>
<reference evidence="1 2" key="2">
    <citation type="journal article" date="2013" name="Genome Announc.">
        <title>Genome Sequence of Growth-Improving Paenibacillus mucilaginosus Strain KNP414.</title>
        <authorList>
            <person name="Lu J.J."/>
            <person name="Wang J.F."/>
            <person name="Hu X.F."/>
        </authorList>
    </citation>
    <scope>NUCLEOTIDE SEQUENCE [LARGE SCALE GENOMIC DNA]</scope>
    <source>
        <strain evidence="1 2">KNP414</strain>
    </source>
</reference>
<protein>
    <submittedName>
        <fullName evidence="1">Uncharacterized protein</fullName>
    </submittedName>
</protein>
<sequence length="59" mass="6558">MYAPKLTAEAADLCIKKGIVTFRFRGTRKRLPAAEETGNQSTVYGEMDVGQVRYEEGFG</sequence>
<organism evidence="1 2">
    <name type="scientific">Paenibacillus mucilaginosus (strain KNP414)</name>
    <dbReference type="NCBI Taxonomy" id="1036673"/>
    <lineage>
        <taxon>Bacteria</taxon>
        <taxon>Bacillati</taxon>
        <taxon>Bacillota</taxon>
        <taxon>Bacilli</taxon>
        <taxon>Bacillales</taxon>
        <taxon>Paenibacillaceae</taxon>
        <taxon>Paenibacillus</taxon>
    </lineage>
</organism>
<reference evidence="2" key="1">
    <citation type="submission" date="2011-06" db="EMBL/GenBank/DDBJ databases">
        <title>Complete genome sequence of Paenibacillus mucilaginosus KNP414.</title>
        <authorList>
            <person name="Wang J."/>
            <person name="Hu S."/>
            <person name="Hu X."/>
            <person name="Zhang B."/>
            <person name="Dong D."/>
            <person name="Zhang S."/>
            <person name="Zhao K."/>
            <person name="Wu D."/>
        </authorList>
    </citation>
    <scope>NUCLEOTIDE SEQUENCE [LARGE SCALE GENOMIC DNA]</scope>
    <source>
        <strain evidence="2">KNP414</strain>
    </source>
</reference>
<dbReference type="KEGG" id="pms:KNP414_02401"/>
<gene>
    <name evidence="1" type="ordered locus">KNP414_02401</name>
</gene>
<dbReference type="AlphaFoldDB" id="F8F5F1"/>
<dbReference type="HOGENOM" id="CLU_2956222_0_0_9"/>